<organism evidence="3 4">
    <name type="scientific">Pandoraea communis</name>
    <dbReference type="NCBI Taxonomy" id="2508297"/>
    <lineage>
        <taxon>Bacteria</taxon>
        <taxon>Pseudomonadati</taxon>
        <taxon>Pseudomonadota</taxon>
        <taxon>Betaproteobacteria</taxon>
        <taxon>Burkholderiales</taxon>
        <taxon>Burkholderiaceae</taxon>
        <taxon>Pandoraea</taxon>
    </lineage>
</organism>
<evidence type="ECO:0000259" key="2">
    <source>
        <dbReference type="Pfam" id="PF09995"/>
    </source>
</evidence>
<evidence type="ECO:0000313" key="3">
    <source>
        <dbReference type="EMBL" id="VVD62283.1"/>
    </source>
</evidence>
<keyword evidence="3" id="KW-0808">Transferase</keyword>
<dbReference type="GO" id="GO:0016301">
    <property type="term" value="F:kinase activity"/>
    <property type="evidence" value="ECO:0007669"/>
    <property type="project" value="UniProtKB-KW"/>
</dbReference>
<protein>
    <submittedName>
        <fullName evidence="3">Histidine kinase</fullName>
    </submittedName>
</protein>
<name>A0A5E4RHF7_9BURK</name>
<dbReference type="PANTHER" id="PTHR36151">
    <property type="entry name" value="BLR2777 PROTEIN"/>
    <property type="match status" value="1"/>
</dbReference>
<dbReference type="PANTHER" id="PTHR36151:SF3">
    <property type="entry name" value="ER-BOUND OXYGENASE MPAB_MPAB'_RUBBER OXYGENASE CATALYTIC DOMAIN-CONTAINING PROTEIN"/>
    <property type="match status" value="1"/>
</dbReference>
<evidence type="ECO:0000313" key="4">
    <source>
        <dbReference type="Proteomes" id="UP000337189"/>
    </source>
</evidence>
<proteinExistence type="predicted"/>
<dbReference type="GO" id="GO:0016491">
    <property type="term" value="F:oxidoreductase activity"/>
    <property type="evidence" value="ECO:0007669"/>
    <property type="project" value="InterPro"/>
</dbReference>
<feature type="domain" description="ER-bound oxygenase mpaB/mpaB'/Rubber oxygenase catalytic" evidence="2">
    <location>
        <begin position="68"/>
        <end position="299"/>
    </location>
</feature>
<feature type="region of interest" description="Disordered" evidence="1">
    <location>
        <begin position="1"/>
        <end position="23"/>
    </location>
</feature>
<sequence length="329" mass="35959">MSSHDDLPTPPPATPLRPAGPVTGVSGRVRHAIAMRLVSLTSGPGAPRLNYDTPAGDPGLFGPDAACWHVHGDFTSMMIGGISALLMQSLHPLAMAGVWDHSTFRQDVIGRLRRTATFIGGTTFGNTADAEALLERVRRIHLKVTGTAPDGRPYAAYDPGLLTWVHVAETSSFLRSYLVYKNPGFSRSEQDRYYAEVSRIAVALGARDVPMSVSQIDEYLAMMRPALCASERTEEVVRVLRNLPAPFAGARMFSGLLFRAGIDLLPDWSQVMLGLEAQSMVRRLTVRPAVRHMAQVARWSMRNSVAHRARRRALATPDVAAVVQPSLER</sequence>
<reference evidence="3 4" key="1">
    <citation type="submission" date="2019-08" db="EMBL/GenBank/DDBJ databases">
        <authorList>
            <person name="Peeters C."/>
        </authorList>
    </citation>
    <scope>NUCLEOTIDE SEQUENCE [LARGE SCALE GENOMIC DNA]</scope>
    <source>
        <strain evidence="3 4">LMG 31110</strain>
    </source>
</reference>
<gene>
    <name evidence="3" type="ORF">PCO31110_00166</name>
</gene>
<dbReference type="InterPro" id="IPR018713">
    <property type="entry name" value="MPAB/Lcp_cat_dom"/>
</dbReference>
<dbReference type="EMBL" id="CABPSJ010000001">
    <property type="protein sequence ID" value="VVD62283.1"/>
    <property type="molecule type" value="Genomic_DNA"/>
</dbReference>
<keyword evidence="3" id="KW-0418">Kinase</keyword>
<accession>A0A5E4RHF7</accession>
<dbReference type="AlphaFoldDB" id="A0A5E4RHF7"/>
<dbReference type="Proteomes" id="UP000337189">
    <property type="component" value="Unassembled WGS sequence"/>
</dbReference>
<dbReference type="OrthoDB" id="108890at2"/>
<dbReference type="Pfam" id="PF09995">
    <property type="entry name" value="MPAB_Lcp_cat"/>
    <property type="match status" value="1"/>
</dbReference>
<dbReference type="RefSeq" id="WP_150689409.1">
    <property type="nucleotide sequence ID" value="NZ_CABPSJ010000001.1"/>
</dbReference>
<evidence type="ECO:0000256" key="1">
    <source>
        <dbReference type="SAM" id="MobiDB-lite"/>
    </source>
</evidence>